<dbReference type="EMBL" id="CAFBOV010000012">
    <property type="protein sequence ID" value="CAB4988308.1"/>
    <property type="molecule type" value="Genomic_DNA"/>
</dbReference>
<evidence type="ECO:0000256" key="4">
    <source>
        <dbReference type="ARBA" id="ARBA00022827"/>
    </source>
</evidence>
<dbReference type="Gene3D" id="2.40.110.10">
    <property type="entry name" value="Butyryl-CoA Dehydrogenase, subunit A, domain 2"/>
    <property type="match status" value="1"/>
</dbReference>
<comment type="cofactor">
    <cofactor evidence="1">
        <name>FAD</name>
        <dbReference type="ChEBI" id="CHEBI:57692"/>
    </cofactor>
</comment>
<feature type="domain" description="Acyl-CoA dehydrogenase/oxidase C-terminal" evidence="6">
    <location>
        <begin position="284"/>
        <end position="377"/>
    </location>
</feature>
<dbReference type="InterPro" id="IPR052161">
    <property type="entry name" value="Mycobact_Acyl-CoA_DH"/>
</dbReference>
<dbReference type="GO" id="GO:0003995">
    <property type="term" value="F:acyl-CoA dehydrogenase activity"/>
    <property type="evidence" value="ECO:0007669"/>
    <property type="project" value="InterPro"/>
</dbReference>
<evidence type="ECO:0000259" key="7">
    <source>
        <dbReference type="Pfam" id="PF02770"/>
    </source>
</evidence>
<evidence type="ECO:0000259" key="6">
    <source>
        <dbReference type="Pfam" id="PF00441"/>
    </source>
</evidence>
<accession>A0A6J7N7K5</accession>
<evidence type="ECO:0000256" key="5">
    <source>
        <dbReference type="ARBA" id="ARBA00023002"/>
    </source>
</evidence>
<dbReference type="InterPro" id="IPR006091">
    <property type="entry name" value="Acyl-CoA_Oxase/DH_mid-dom"/>
</dbReference>
<proteinExistence type="inferred from homology"/>
<comment type="similarity">
    <text evidence="2">Belongs to the acyl-CoA dehydrogenase family.</text>
</comment>
<name>A0A6J7N7K5_9ZZZZ</name>
<dbReference type="PANTHER" id="PTHR43292:SF3">
    <property type="entry name" value="ACYL-COA DEHYDROGENASE FADE29"/>
    <property type="match status" value="1"/>
</dbReference>
<protein>
    <submittedName>
        <fullName evidence="9">Unannotated protein</fullName>
    </submittedName>
</protein>
<keyword evidence="3" id="KW-0285">Flavoprotein</keyword>
<dbReference type="InterPro" id="IPR013786">
    <property type="entry name" value="AcylCoA_DH/ox_N"/>
</dbReference>
<dbReference type="InterPro" id="IPR046373">
    <property type="entry name" value="Acyl-CoA_Oxase/DH_mid-dom_sf"/>
</dbReference>
<dbReference type="Pfam" id="PF00441">
    <property type="entry name" value="Acyl-CoA_dh_1"/>
    <property type="match status" value="1"/>
</dbReference>
<reference evidence="9" key="1">
    <citation type="submission" date="2020-05" db="EMBL/GenBank/DDBJ databases">
        <authorList>
            <person name="Chiriac C."/>
            <person name="Salcher M."/>
            <person name="Ghai R."/>
            <person name="Kavagutti S V."/>
        </authorList>
    </citation>
    <scope>NUCLEOTIDE SEQUENCE</scope>
</reference>
<dbReference type="Gene3D" id="1.20.140.10">
    <property type="entry name" value="Butyryl-CoA Dehydrogenase, subunit A, domain 3"/>
    <property type="match status" value="1"/>
</dbReference>
<dbReference type="Pfam" id="PF02771">
    <property type="entry name" value="Acyl-CoA_dh_N"/>
    <property type="match status" value="1"/>
</dbReference>
<keyword evidence="5" id="KW-0560">Oxidoreductase</keyword>
<organism evidence="9">
    <name type="scientific">freshwater metagenome</name>
    <dbReference type="NCBI Taxonomy" id="449393"/>
    <lineage>
        <taxon>unclassified sequences</taxon>
        <taxon>metagenomes</taxon>
        <taxon>ecological metagenomes</taxon>
    </lineage>
</organism>
<evidence type="ECO:0000313" key="9">
    <source>
        <dbReference type="EMBL" id="CAB4988308.1"/>
    </source>
</evidence>
<dbReference type="GO" id="GO:0005886">
    <property type="term" value="C:plasma membrane"/>
    <property type="evidence" value="ECO:0007669"/>
    <property type="project" value="TreeGrafter"/>
</dbReference>
<dbReference type="AlphaFoldDB" id="A0A6J7N7K5"/>
<evidence type="ECO:0000256" key="2">
    <source>
        <dbReference type="ARBA" id="ARBA00009347"/>
    </source>
</evidence>
<dbReference type="PANTHER" id="PTHR43292">
    <property type="entry name" value="ACYL-COA DEHYDROGENASE"/>
    <property type="match status" value="1"/>
</dbReference>
<dbReference type="SUPFAM" id="SSF47203">
    <property type="entry name" value="Acyl-CoA dehydrogenase C-terminal domain-like"/>
    <property type="match status" value="1"/>
</dbReference>
<dbReference type="InterPro" id="IPR006089">
    <property type="entry name" value="Acyl-CoA_DH_CS"/>
</dbReference>
<dbReference type="InterPro" id="IPR009100">
    <property type="entry name" value="AcylCoA_DH/oxidase_NM_dom_sf"/>
</dbReference>
<dbReference type="Pfam" id="PF02770">
    <property type="entry name" value="Acyl-CoA_dh_M"/>
    <property type="match status" value="1"/>
</dbReference>
<dbReference type="InterPro" id="IPR009075">
    <property type="entry name" value="AcylCo_DH/oxidase_C"/>
</dbReference>
<dbReference type="PROSITE" id="PS00072">
    <property type="entry name" value="ACYL_COA_DH_1"/>
    <property type="match status" value="1"/>
</dbReference>
<feature type="domain" description="Acyl-CoA dehydrogenase/oxidase N-terminal" evidence="8">
    <location>
        <begin position="23"/>
        <end position="134"/>
    </location>
</feature>
<dbReference type="InterPro" id="IPR037069">
    <property type="entry name" value="AcylCoA_DH/ox_N_sf"/>
</dbReference>
<dbReference type="Gene3D" id="1.10.540.10">
    <property type="entry name" value="Acyl-CoA dehydrogenase/oxidase, N-terminal domain"/>
    <property type="match status" value="1"/>
</dbReference>
<evidence type="ECO:0000256" key="3">
    <source>
        <dbReference type="ARBA" id="ARBA00022630"/>
    </source>
</evidence>
<dbReference type="GO" id="GO:0050660">
    <property type="term" value="F:flavin adenine dinucleotide binding"/>
    <property type="evidence" value="ECO:0007669"/>
    <property type="project" value="InterPro"/>
</dbReference>
<sequence length="385" mass="42724">MAIPKQVFLYSASTIVVMDFAWTPEQTALRERARLVATKAVEKYGRFNDTWMNGYSREFSRELASHGWIGMTWPKDFGGGGRPAIERLIVGEEMISAGAPIAASWFADRQMGPALIAYGTKEQQDAFLPEMLAGNTTWCIGMSEPNAGSDLASLKTFAHRDGDEFVINGQKIWTSFGEHADYCYLICRTSNDGSPHAGISEIIVPMNTPGIEVRPIKDMTTNSHFCEVFYTNVRVPATNLVGALGGAFKQTMRQLEHERGGIDRLVSNYALYKMALDLADRKNMLVRQEIAAIETGYQIGRILVIREVLHQAPSGFSAATKCFCTEHEWRVAQFVNKVFGAHALVWDDKSQGLAYASAYTIMGGTSNVMRNILGERTLSLPREPK</sequence>
<gene>
    <name evidence="9" type="ORF">UFOPK4020_00121</name>
</gene>
<evidence type="ECO:0000256" key="1">
    <source>
        <dbReference type="ARBA" id="ARBA00001974"/>
    </source>
</evidence>
<dbReference type="FunFam" id="2.40.110.10:FF:000002">
    <property type="entry name" value="Acyl-CoA dehydrogenase fadE12"/>
    <property type="match status" value="1"/>
</dbReference>
<dbReference type="InterPro" id="IPR036250">
    <property type="entry name" value="AcylCo_DH-like_C"/>
</dbReference>
<evidence type="ECO:0000259" key="8">
    <source>
        <dbReference type="Pfam" id="PF02771"/>
    </source>
</evidence>
<dbReference type="SUPFAM" id="SSF56645">
    <property type="entry name" value="Acyl-CoA dehydrogenase NM domain-like"/>
    <property type="match status" value="1"/>
</dbReference>
<feature type="domain" description="Acyl-CoA oxidase/dehydrogenase middle" evidence="7">
    <location>
        <begin position="139"/>
        <end position="233"/>
    </location>
</feature>
<keyword evidence="4" id="KW-0274">FAD</keyword>